<dbReference type="OrthoDB" id="753062at2"/>
<keyword evidence="1" id="KW-0472">Membrane</keyword>
<evidence type="ECO:0000256" key="1">
    <source>
        <dbReference type="SAM" id="Phobius"/>
    </source>
</evidence>
<feature type="transmembrane region" description="Helical" evidence="1">
    <location>
        <begin position="22"/>
        <end position="44"/>
    </location>
</feature>
<dbReference type="RefSeq" id="WP_154282282.1">
    <property type="nucleotide sequence ID" value="NZ_JBHUJQ010000001.1"/>
</dbReference>
<comment type="caution">
    <text evidence="2">The sequence shown here is derived from an EMBL/GenBank/DDBJ whole genome shotgun (WGS) entry which is preliminary data.</text>
</comment>
<keyword evidence="1" id="KW-1133">Transmembrane helix</keyword>
<keyword evidence="3" id="KW-1185">Reference proteome</keyword>
<gene>
    <name evidence="2" type="ORF">GJU39_17435</name>
</gene>
<evidence type="ECO:0000313" key="3">
    <source>
        <dbReference type="Proteomes" id="UP000487757"/>
    </source>
</evidence>
<evidence type="ECO:0008006" key="4">
    <source>
        <dbReference type="Google" id="ProtNLM"/>
    </source>
</evidence>
<reference evidence="2 3" key="1">
    <citation type="submission" date="2019-11" db="EMBL/GenBank/DDBJ databases">
        <title>Pedobacter petrophilus genome.</title>
        <authorList>
            <person name="Feldbauer M.J."/>
            <person name="Newman J.D."/>
        </authorList>
    </citation>
    <scope>NUCLEOTIDE SEQUENCE [LARGE SCALE GENOMIC DNA]</scope>
    <source>
        <strain evidence="2 3">LMG 29686</strain>
    </source>
</reference>
<keyword evidence="1" id="KW-0812">Transmembrane</keyword>
<dbReference type="Proteomes" id="UP000487757">
    <property type="component" value="Unassembled WGS sequence"/>
</dbReference>
<protein>
    <recommendedName>
        <fullName evidence="4">HlyD family efflux transporter periplasmic adaptor subunit</fullName>
    </recommendedName>
</protein>
<sequence>MDKKAHIYSAEIKEIVGEPPKWLLKSGGGSLLLLLFMLGGLSAFTRYPEKEIIPVHIYRGQNAFIISKKYCVKKFLKASGTQVKKGEAIAQADSKALNQTITAPFAGKLFYDEDALTNPSKPDTLALLVSSEGPFKFKGKIGTEYAHLLTTAKATSFKIAINNQVVKDLALYGKLNGFGPLKSGNTLAFTGTIEPASGKIIDDNYLAIQNLEGKLTLILDNKTILSRILN</sequence>
<dbReference type="AlphaFoldDB" id="A0A7K0G215"/>
<evidence type="ECO:0000313" key="2">
    <source>
        <dbReference type="EMBL" id="MRX77868.1"/>
    </source>
</evidence>
<accession>A0A7K0G215</accession>
<organism evidence="2 3">
    <name type="scientific">Pedobacter petrophilus</name>
    <dbReference type="NCBI Taxonomy" id="1908241"/>
    <lineage>
        <taxon>Bacteria</taxon>
        <taxon>Pseudomonadati</taxon>
        <taxon>Bacteroidota</taxon>
        <taxon>Sphingobacteriia</taxon>
        <taxon>Sphingobacteriales</taxon>
        <taxon>Sphingobacteriaceae</taxon>
        <taxon>Pedobacter</taxon>
    </lineage>
</organism>
<dbReference type="EMBL" id="WKKH01000033">
    <property type="protein sequence ID" value="MRX77868.1"/>
    <property type="molecule type" value="Genomic_DNA"/>
</dbReference>
<name>A0A7K0G215_9SPHI</name>
<proteinExistence type="predicted"/>